<name>A0AAE0NXA6_9PEZI</name>
<proteinExistence type="predicted"/>
<comment type="caution">
    <text evidence="1">The sequence shown here is derived from an EMBL/GenBank/DDBJ whole genome shotgun (WGS) entry which is preliminary data.</text>
</comment>
<gene>
    <name evidence="1" type="ORF">B0H63DRAFT_518660</name>
</gene>
<dbReference type="Proteomes" id="UP001285441">
    <property type="component" value="Unassembled WGS sequence"/>
</dbReference>
<keyword evidence="2" id="KW-1185">Reference proteome</keyword>
<dbReference type="AlphaFoldDB" id="A0AAE0NXA6"/>
<accession>A0AAE0NXA6</accession>
<reference evidence="1" key="1">
    <citation type="journal article" date="2023" name="Mol. Phylogenet. Evol.">
        <title>Genome-scale phylogeny and comparative genomics of the fungal order Sordariales.</title>
        <authorList>
            <person name="Hensen N."/>
            <person name="Bonometti L."/>
            <person name="Westerberg I."/>
            <person name="Brannstrom I.O."/>
            <person name="Guillou S."/>
            <person name="Cros-Aarteil S."/>
            <person name="Calhoun S."/>
            <person name="Haridas S."/>
            <person name="Kuo A."/>
            <person name="Mondo S."/>
            <person name="Pangilinan J."/>
            <person name="Riley R."/>
            <person name="LaButti K."/>
            <person name="Andreopoulos B."/>
            <person name="Lipzen A."/>
            <person name="Chen C."/>
            <person name="Yan M."/>
            <person name="Daum C."/>
            <person name="Ng V."/>
            <person name="Clum A."/>
            <person name="Steindorff A."/>
            <person name="Ohm R.A."/>
            <person name="Martin F."/>
            <person name="Silar P."/>
            <person name="Natvig D.O."/>
            <person name="Lalanne C."/>
            <person name="Gautier V."/>
            <person name="Ament-Velasquez S.L."/>
            <person name="Kruys A."/>
            <person name="Hutchinson M.I."/>
            <person name="Powell A.J."/>
            <person name="Barry K."/>
            <person name="Miller A.N."/>
            <person name="Grigoriev I.V."/>
            <person name="Debuchy R."/>
            <person name="Gladieux P."/>
            <person name="Hiltunen Thoren M."/>
            <person name="Johannesson H."/>
        </authorList>
    </citation>
    <scope>NUCLEOTIDE SEQUENCE</scope>
    <source>
        <strain evidence="1">CBS 232.78</strain>
    </source>
</reference>
<protein>
    <submittedName>
        <fullName evidence="1">Uncharacterized protein</fullName>
    </submittedName>
</protein>
<reference evidence="1" key="2">
    <citation type="submission" date="2023-06" db="EMBL/GenBank/DDBJ databases">
        <authorList>
            <consortium name="Lawrence Berkeley National Laboratory"/>
            <person name="Haridas S."/>
            <person name="Hensen N."/>
            <person name="Bonometti L."/>
            <person name="Westerberg I."/>
            <person name="Brannstrom I.O."/>
            <person name="Guillou S."/>
            <person name="Cros-Aarteil S."/>
            <person name="Calhoun S."/>
            <person name="Kuo A."/>
            <person name="Mondo S."/>
            <person name="Pangilinan J."/>
            <person name="Riley R."/>
            <person name="LaButti K."/>
            <person name="Andreopoulos B."/>
            <person name="Lipzen A."/>
            <person name="Chen C."/>
            <person name="Yanf M."/>
            <person name="Daum C."/>
            <person name="Ng V."/>
            <person name="Clum A."/>
            <person name="Steindorff A."/>
            <person name="Ohm R."/>
            <person name="Martin F."/>
            <person name="Silar P."/>
            <person name="Natvig D."/>
            <person name="Lalanne C."/>
            <person name="Gautier V."/>
            <person name="Ament-velasquez S.L."/>
            <person name="Kruys A."/>
            <person name="Hutchinson M.I."/>
            <person name="Powell A.J."/>
            <person name="Barry K."/>
            <person name="Miller A.N."/>
            <person name="Grigoriev I.V."/>
            <person name="Debuchy R."/>
            <person name="Gladieux P."/>
            <person name="Thoren M.H."/>
            <person name="Johannesson H."/>
        </authorList>
    </citation>
    <scope>NUCLEOTIDE SEQUENCE</scope>
    <source>
        <strain evidence="1">CBS 232.78</strain>
    </source>
</reference>
<evidence type="ECO:0000313" key="2">
    <source>
        <dbReference type="Proteomes" id="UP001285441"/>
    </source>
</evidence>
<evidence type="ECO:0000313" key="1">
    <source>
        <dbReference type="EMBL" id="KAK3389432.1"/>
    </source>
</evidence>
<organism evidence="1 2">
    <name type="scientific">Podospora didyma</name>
    <dbReference type="NCBI Taxonomy" id="330526"/>
    <lineage>
        <taxon>Eukaryota</taxon>
        <taxon>Fungi</taxon>
        <taxon>Dikarya</taxon>
        <taxon>Ascomycota</taxon>
        <taxon>Pezizomycotina</taxon>
        <taxon>Sordariomycetes</taxon>
        <taxon>Sordariomycetidae</taxon>
        <taxon>Sordariales</taxon>
        <taxon>Podosporaceae</taxon>
        <taxon>Podospora</taxon>
    </lineage>
</organism>
<sequence length="209" mass="22242">MFVEVLITTTLVTLKRAPLVNTNTSTSLLPSWNASASFVFSPTSSSGSLSRNITAAQASLLGGITPASASATSHLAWDLTISPPDWAASLLVSDSAISPLALDLHVNIVPELFPAVVPKLIADINLELLVLRPKREASPKRTARPDDLYPLAEFHDQASSLTELDISLMVWRLGGSTCAASGSDDMYGAVSAVPSRLWNFGTDLQPWEV</sequence>
<dbReference type="EMBL" id="JAULSW010000002">
    <property type="protein sequence ID" value="KAK3389432.1"/>
    <property type="molecule type" value="Genomic_DNA"/>
</dbReference>